<evidence type="ECO:0000313" key="1">
    <source>
        <dbReference type="EMBL" id="EAR30106.1"/>
    </source>
</evidence>
<dbReference type="Proteomes" id="UP000006201">
    <property type="component" value="Unassembled WGS sequence"/>
</dbReference>
<protein>
    <submittedName>
        <fullName evidence="1">Uncharacterized protein</fullName>
    </submittedName>
</protein>
<reference evidence="1 2" key="1">
    <citation type="submission" date="2006-02" db="EMBL/GenBank/DDBJ databases">
        <authorList>
            <person name="Moran M.A."/>
            <person name="Kjelleberg S."/>
            <person name="Egan S."/>
            <person name="Saunders N."/>
            <person name="Thomas T."/>
            <person name="Ferriera S."/>
            <person name="Johnson J."/>
            <person name="Kravitz S."/>
            <person name="Halpern A."/>
            <person name="Remington K."/>
            <person name="Beeson K."/>
            <person name="Tran B."/>
            <person name="Rogers Y.-H."/>
            <person name="Friedman R."/>
            <person name="Venter J.C."/>
        </authorList>
    </citation>
    <scope>NUCLEOTIDE SEQUENCE [LARGE SCALE GENOMIC DNA]</scope>
    <source>
        <strain evidence="1 2">D2</strain>
    </source>
</reference>
<evidence type="ECO:0000313" key="2">
    <source>
        <dbReference type="Proteomes" id="UP000006201"/>
    </source>
</evidence>
<name>A4C3H4_9GAMM</name>
<comment type="caution">
    <text evidence="1">The sequence shown here is derived from an EMBL/GenBank/DDBJ whole genome shotgun (WGS) entry which is preliminary data.</text>
</comment>
<accession>A4C3H4</accession>
<dbReference type="AlphaFoldDB" id="A4C3H4"/>
<dbReference type="EMBL" id="AAOH01000001">
    <property type="protein sequence ID" value="EAR30106.1"/>
    <property type="molecule type" value="Genomic_DNA"/>
</dbReference>
<dbReference type="RefSeq" id="WP_009836407.1">
    <property type="nucleotide sequence ID" value="NZ_AAOH01000001.1"/>
</dbReference>
<dbReference type="eggNOG" id="COG4805">
    <property type="taxonomic scope" value="Bacteria"/>
</dbReference>
<gene>
    <name evidence="1" type="ORF">PTD2_01016</name>
</gene>
<sequence>MQNYDTYNEFYLLKQRSTMPLNQLATAYVQLTLNINEHHTGYVDAYYGPKEWQQGLTKLPLTKLAIEAERLYQQITELAAKNHTTSQTWQLRLHSLEANLRAAKTFIAHLQGHTLSFDQESLALYDAVSPHYGEADFDTLLGQLDTLLPSSVTFGSSATLNQRLNDFRSQFIIPKQHIAKVFNAAIEKARELTAKHISLPVHENFNVALVTNQVWSAYNWFKGNSYSLIEVNTDFPIYIDRAVDLACHEGYPGHHVFNSLIEENLYFKNGWVEYCVYPLFSPLSLLAEGSANYGIEVVFDKKDRMTFEQNVLFPLAELDSSQVELYYQVLAVLHKLSYVDNMVARRYLDAEITHAQAIELLMKYALSDEKKSQQRLKFIEQNRSYVLNYNLGQDLTKAYVENQLAQVLPANATPLQVIGLRWQILTDLLRNPRCASMLK</sequence>
<dbReference type="HOGENOM" id="CLU_053994_0_0_6"/>
<proteinExistence type="predicted"/>
<organism evidence="1 2">
    <name type="scientific">Pseudoalteromonas tunicata D2</name>
    <dbReference type="NCBI Taxonomy" id="87626"/>
    <lineage>
        <taxon>Bacteria</taxon>
        <taxon>Pseudomonadati</taxon>
        <taxon>Pseudomonadota</taxon>
        <taxon>Gammaproteobacteria</taxon>
        <taxon>Alteromonadales</taxon>
        <taxon>Pseudoalteromonadaceae</taxon>
        <taxon>Pseudoalteromonas</taxon>
    </lineage>
</organism>
<keyword evidence="2" id="KW-1185">Reference proteome</keyword>